<keyword evidence="2" id="KW-0496">Mitochondrion</keyword>
<keyword evidence="3" id="KW-1015">Disulfide bond</keyword>
<dbReference type="SUPFAM" id="SSF47694">
    <property type="entry name" value="Cytochrome c oxidase subunit h"/>
    <property type="match status" value="1"/>
</dbReference>
<evidence type="ECO:0000256" key="3">
    <source>
        <dbReference type="ARBA" id="ARBA00023157"/>
    </source>
</evidence>
<comment type="caution">
    <text evidence="5">The sequence shown here is derived from an EMBL/GenBank/DDBJ whole genome shotgun (WGS) entry which is preliminary data.</text>
</comment>
<protein>
    <submittedName>
        <fullName evidence="5">Uncharacterized protein</fullName>
    </submittedName>
</protein>
<evidence type="ECO:0000256" key="1">
    <source>
        <dbReference type="ARBA" id="ARBA00004173"/>
    </source>
</evidence>
<dbReference type="EMBL" id="BSYO01000032">
    <property type="protein sequence ID" value="GMH27295.1"/>
    <property type="molecule type" value="Genomic_DNA"/>
</dbReference>
<dbReference type="PANTHER" id="PTHR47445">
    <property type="entry name" value="OS08G0441400 PROTEIN"/>
    <property type="match status" value="1"/>
</dbReference>
<gene>
    <name evidence="5" type="ORF">Nepgr_029138</name>
</gene>
<sequence length="114" mass="12934">MAVEAYASQNPDKVQTDVLSHARQACYKARDAFYACLEKESNKKATEIASVGLLYPIDCKKSRAEFENNCRPSWVKHFDRQYCANKRVRRLLEDSDSRRGPLSLPQPRPSGPAS</sequence>
<evidence type="ECO:0000256" key="2">
    <source>
        <dbReference type="ARBA" id="ARBA00023128"/>
    </source>
</evidence>
<dbReference type="Gene3D" id="1.10.10.140">
    <property type="entry name" value="Cytochrome c oxidase, subunit VIb"/>
    <property type="match status" value="1"/>
</dbReference>
<dbReference type="GO" id="GO:0005739">
    <property type="term" value="C:mitochondrion"/>
    <property type="evidence" value="ECO:0007669"/>
    <property type="project" value="UniProtKB-SubCell"/>
</dbReference>
<dbReference type="AlphaFoldDB" id="A0AAD3TD12"/>
<dbReference type="Proteomes" id="UP001279734">
    <property type="component" value="Unassembled WGS sequence"/>
</dbReference>
<comment type="subcellular location">
    <subcellularLocation>
        <location evidence="1">Mitochondrion</location>
    </subcellularLocation>
</comment>
<dbReference type="InterPro" id="IPR048280">
    <property type="entry name" value="COX6B-like"/>
</dbReference>
<accession>A0AAD3TD12</accession>
<organism evidence="5 6">
    <name type="scientific">Nepenthes gracilis</name>
    <name type="common">Slender pitcher plant</name>
    <dbReference type="NCBI Taxonomy" id="150966"/>
    <lineage>
        <taxon>Eukaryota</taxon>
        <taxon>Viridiplantae</taxon>
        <taxon>Streptophyta</taxon>
        <taxon>Embryophyta</taxon>
        <taxon>Tracheophyta</taxon>
        <taxon>Spermatophyta</taxon>
        <taxon>Magnoliopsida</taxon>
        <taxon>eudicotyledons</taxon>
        <taxon>Gunneridae</taxon>
        <taxon>Pentapetalae</taxon>
        <taxon>Caryophyllales</taxon>
        <taxon>Nepenthaceae</taxon>
        <taxon>Nepenthes</taxon>
    </lineage>
</organism>
<feature type="region of interest" description="Disordered" evidence="4">
    <location>
        <begin position="94"/>
        <end position="114"/>
    </location>
</feature>
<dbReference type="InterPro" id="IPR048282">
    <property type="entry name" value="COA6_pln"/>
</dbReference>
<name>A0AAD3TD12_NEPGR</name>
<dbReference type="Pfam" id="PF02297">
    <property type="entry name" value="COX6B"/>
    <property type="match status" value="1"/>
</dbReference>
<evidence type="ECO:0000256" key="4">
    <source>
        <dbReference type="SAM" id="MobiDB-lite"/>
    </source>
</evidence>
<evidence type="ECO:0000313" key="6">
    <source>
        <dbReference type="Proteomes" id="UP001279734"/>
    </source>
</evidence>
<dbReference type="InterPro" id="IPR036549">
    <property type="entry name" value="CX6/COA6-like_sf"/>
</dbReference>
<evidence type="ECO:0000313" key="5">
    <source>
        <dbReference type="EMBL" id="GMH27295.1"/>
    </source>
</evidence>
<feature type="compositionally biased region" description="Pro residues" evidence="4">
    <location>
        <begin position="104"/>
        <end position="114"/>
    </location>
</feature>
<reference evidence="5" key="1">
    <citation type="submission" date="2023-05" db="EMBL/GenBank/DDBJ databases">
        <title>Nepenthes gracilis genome sequencing.</title>
        <authorList>
            <person name="Fukushima K."/>
        </authorList>
    </citation>
    <scope>NUCLEOTIDE SEQUENCE</scope>
    <source>
        <strain evidence="5">SING2019-196</strain>
    </source>
</reference>
<proteinExistence type="predicted"/>
<dbReference type="PANTHER" id="PTHR47445:SF1">
    <property type="entry name" value="OS08G0441400 PROTEIN"/>
    <property type="match status" value="1"/>
</dbReference>
<keyword evidence="6" id="KW-1185">Reference proteome</keyword>